<gene>
    <name evidence="1" type="ORF">M427DRAFT_59118</name>
</gene>
<dbReference type="GO" id="GO:0016787">
    <property type="term" value="F:hydrolase activity"/>
    <property type="evidence" value="ECO:0007669"/>
    <property type="project" value="UniProtKB-KW"/>
</dbReference>
<proteinExistence type="predicted"/>
<evidence type="ECO:0000313" key="2">
    <source>
        <dbReference type="Proteomes" id="UP000070544"/>
    </source>
</evidence>
<keyword evidence="1" id="KW-0378">Hydrolase</keyword>
<sequence>MGGEQSTRRHPIRVSPQHDPKTVLIALQILSWLHSLRPESGVRKHAPRPLYVCISGPQGAGKTSLTNGLHRILSSPPFSLKLAFLSLDDVYLSYEDQLALSKAHPDNLLLQFRGDPGTHDLPLAISTFQAIQDKTSQALRNPRTDVKDLTVSLPAYEKSAHQGRGDRAPESMWPRVTCPVDIVIFEGWMAGFRALDDDELCQAYKASCDDTNGHSRRYPLEHLSVLNEELKVYEKTLWKWFDCFVHIDAEDYNFSYVWRKQAEDEMKAKGKAGMTDEQIKDFVDRFMPFNELCLPRLRREGFFGNNSGKVADGFEGRHLQVTINIARKMTGHRLI</sequence>
<name>A0A139A8T0_GONPJ</name>
<dbReference type="OMA" id="FWRSLHP"/>
<dbReference type="EMBL" id="KQ965784">
    <property type="protein sequence ID" value="KXS12793.1"/>
    <property type="molecule type" value="Genomic_DNA"/>
</dbReference>
<dbReference type="AlphaFoldDB" id="A0A139A8T0"/>
<dbReference type="Gene3D" id="3.40.50.300">
    <property type="entry name" value="P-loop containing nucleotide triphosphate hydrolases"/>
    <property type="match status" value="1"/>
</dbReference>
<organism evidence="1 2">
    <name type="scientific">Gonapodya prolifera (strain JEL478)</name>
    <name type="common">Monoblepharis prolifera</name>
    <dbReference type="NCBI Taxonomy" id="1344416"/>
    <lineage>
        <taxon>Eukaryota</taxon>
        <taxon>Fungi</taxon>
        <taxon>Fungi incertae sedis</taxon>
        <taxon>Chytridiomycota</taxon>
        <taxon>Chytridiomycota incertae sedis</taxon>
        <taxon>Monoblepharidomycetes</taxon>
        <taxon>Monoblepharidales</taxon>
        <taxon>Gonapodyaceae</taxon>
        <taxon>Gonapodya</taxon>
    </lineage>
</organism>
<dbReference type="STRING" id="1344416.A0A139A8T0"/>
<dbReference type="OrthoDB" id="347435at2759"/>
<dbReference type="SUPFAM" id="SSF52540">
    <property type="entry name" value="P-loop containing nucleoside triphosphate hydrolases"/>
    <property type="match status" value="1"/>
</dbReference>
<accession>A0A139A8T0</accession>
<reference evidence="1 2" key="1">
    <citation type="journal article" date="2015" name="Genome Biol. Evol.">
        <title>Phylogenomic analyses indicate that early fungi evolved digesting cell walls of algal ancestors of land plants.</title>
        <authorList>
            <person name="Chang Y."/>
            <person name="Wang S."/>
            <person name="Sekimoto S."/>
            <person name="Aerts A.L."/>
            <person name="Choi C."/>
            <person name="Clum A."/>
            <person name="LaButti K.M."/>
            <person name="Lindquist E.A."/>
            <person name="Yee Ngan C."/>
            <person name="Ohm R.A."/>
            <person name="Salamov A.A."/>
            <person name="Grigoriev I.V."/>
            <person name="Spatafora J.W."/>
            <person name="Berbee M.L."/>
        </authorList>
    </citation>
    <scope>NUCLEOTIDE SEQUENCE [LARGE SCALE GENOMIC DNA]</scope>
    <source>
        <strain evidence="1 2">JEL478</strain>
    </source>
</reference>
<dbReference type="InterPro" id="IPR027417">
    <property type="entry name" value="P-loop_NTPase"/>
</dbReference>
<keyword evidence="2" id="KW-1185">Reference proteome</keyword>
<dbReference type="PANTHER" id="PTHR10285">
    <property type="entry name" value="URIDINE KINASE"/>
    <property type="match status" value="1"/>
</dbReference>
<dbReference type="Proteomes" id="UP000070544">
    <property type="component" value="Unassembled WGS sequence"/>
</dbReference>
<evidence type="ECO:0000313" key="1">
    <source>
        <dbReference type="EMBL" id="KXS12793.1"/>
    </source>
</evidence>
<protein>
    <submittedName>
        <fullName evidence="1">p-loop containing nucleoside triphosphate hydrolase protein</fullName>
    </submittedName>
</protein>